<sequence>MRLISRMDNETGETLVWCGGEDFDAVTTQAQLQASGLSLVEIRDDKWAVVDLAGKVLEENDDGR</sequence>
<gene>
    <name evidence="1" type="ORF">LCGC14_0487550</name>
</gene>
<protein>
    <submittedName>
        <fullName evidence="1">Uncharacterized protein</fullName>
    </submittedName>
</protein>
<organism evidence="1">
    <name type="scientific">marine sediment metagenome</name>
    <dbReference type="NCBI Taxonomy" id="412755"/>
    <lineage>
        <taxon>unclassified sequences</taxon>
        <taxon>metagenomes</taxon>
        <taxon>ecological metagenomes</taxon>
    </lineage>
</organism>
<proteinExistence type="predicted"/>
<reference evidence="1" key="1">
    <citation type="journal article" date="2015" name="Nature">
        <title>Complex archaea that bridge the gap between prokaryotes and eukaryotes.</title>
        <authorList>
            <person name="Spang A."/>
            <person name="Saw J.H."/>
            <person name="Jorgensen S.L."/>
            <person name="Zaremba-Niedzwiedzka K."/>
            <person name="Martijn J."/>
            <person name="Lind A.E."/>
            <person name="van Eijk R."/>
            <person name="Schleper C."/>
            <person name="Guy L."/>
            <person name="Ettema T.J."/>
        </authorList>
    </citation>
    <scope>NUCLEOTIDE SEQUENCE</scope>
</reference>
<name>A0A0F9S7G3_9ZZZZ</name>
<dbReference type="EMBL" id="LAZR01000542">
    <property type="protein sequence ID" value="KKN64835.1"/>
    <property type="molecule type" value="Genomic_DNA"/>
</dbReference>
<comment type="caution">
    <text evidence="1">The sequence shown here is derived from an EMBL/GenBank/DDBJ whole genome shotgun (WGS) entry which is preliminary data.</text>
</comment>
<accession>A0A0F9S7G3</accession>
<evidence type="ECO:0000313" key="1">
    <source>
        <dbReference type="EMBL" id="KKN64835.1"/>
    </source>
</evidence>
<dbReference type="AlphaFoldDB" id="A0A0F9S7G3"/>